<dbReference type="InterPro" id="IPR000847">
    <property type="entry name" value="LysR_HTH_N"/>
</dbReference>
<dbReference type="InterPro" id="IPR005119">
    <property type="entry name" value="LysR_subst-bd"/>
</dbReference>
<dbReference type="RefSeq" id="WP_094199161.1">
    <property type="nucleotide sequence ID" value="NZ_NBIM01000001.1"/>
</dbReference>
<dbReference type="OrthoDB" id="9803735at2"/>
<dbReference type="Pfam" id="PF03466">
    <property type="entry name" value="LysR_substrate"/>
    <property type="match status" value="1"/>
</dbReference>
<dbReference type="Proteomes" id="UP000242757">
    <property type="component" value="Unassembled WGS sequence"/>
</dbReference>
<evidence type="ECO:0000256" key="1">
    <source>
        <dbReference type="ARBA" id="ARBA00009437"/>
    </source>
</evidence>
<dbReference type="PANTHER" id="PTHR30346:SF30">
    <property type="entry name" value="SMALL NEUTRAL PROTEASE REGULATORY PROTEIN"/>
    <property type="match status" value="1"/>
</dbReference>
<dbReference type="PROSITE" id="PS50931">
    <property type="entry name" value="HTH_LYSR"/>
    <property type="match status" value="1"/>
</dbReference>
<dbReference type="Gene3D" id="3.40.190.10">
    <property type="entry name" value="Periplasmic binding protein-like II"/>
    <property type="match status" value="2"/>
</dbReference>
<dbReference type="InterPro" id="IPR036388">
    <property type="entry name" value="WH-like_DNA-bd_sf"/>
</dbReference>
<comment type="caution">
    <text evidence="6">The sequence shown here is derived from an EMBL/GenBank/DDBJ whole genome shotgun (WGS) entry which is preliminary data.</text>
</comment>
<name>A0A233RG62_9GAMM</name>
<comment type="similarity">
    <text evidence="1">Belongs to the LysR transcriptional regulatory family.</text>
</comment>
<dbReference type="Pfam" id="PF00126">
    <property type="entry name" value="HTH_1"/>
    <property type="match status" value="1"/>
</dbReference>
<keyword evidence="3" id="KW-0238">DNA-binding</keyword>
<dbReference type="GO" id="GO:0032993">
    <property type="term" value="C:protein-DNA complex"/>
    <property type="evidence" value="ECO:0007669"/>
    <property type="project" value="TreeGrafter"/>
</dbReference>
<evidence type="ECO:0000256" key="4">
    <source>
        <dbReference type="ARBA" id="ARBA00023163"/>
    </source>
</evidence>
<dbReference type="PRINTS" id="PR00039">
    <property type="entry name" value="HTHLYSR"/>
</dbReference>
<dbReference type="PANTHER" id="PTHR30346">
    <property type="entry name" value="TRANSCRIPTIONAL DUAL REGULATOR HCAR-RELATED"/>
    <property type="match status" value="1"/>
</dbReference>
<dbReference type="FunFam" id="1.10.10.10:FF:000001">
    <property type="entry name" value="LysR family transcriptional regulator"/>
    <property type="match status" value="1"/>
</dbReference>
<organism evidence="6 7">
    <name type="scientific">Oceanimonas doudoroffii</name>
    <dbReference type="NCBI Taxonomy" id="84158"/>
    <lineage>
        <taxon>Bacteria</taxon>
        <taxon>Pseudomonadati</taxon>
        <taxon>Pseudomonadota</taxon>
        <taxon>Gammaproteobacteria</taxon>
        <taxon>Aeromonadales</taxon>
        <taxon>Aeromonadaceae</taxon>
        <taxon>Oceanimonas</taxon>
    </lineage>
</organism>
<proteinExistence type="inferred from homology"/>
<dbReference type="InterPro" id="IPR036390">
    <property type="entry name" value="WH_DNA-bd_sf"/>
</dbReference>
<keyword evidence="7" id="KW-1185">Reference proteome</keyword>
<reference evidence="6 7" key="1">
    <citation type="submission" date="2017-08" db="EMBL/GenBank/DDBJ databases">
        <title>A Genome Sequence of Oceanimonas doudoroffii ATCC 27123T.</title>
        <authorList>
            <person name="Brennan M.A."/>
            <person name="Maclea K.S."/>
            <person name="Mcclelland W.D."/>
            <person name="Trachtenberg A.M."/>
        </authorList>
    </citation>
    <scope>NUCLEOTIDE SEQUENCE [LARGE SCALE GENOMIC DNA]</scope>
    <source>
        <strain evidence="6 7">ATCC 27123</strain>
    </source>
</reference>
<keyword evidence="4" id="KW-0804">Transcription</keyword>
<gene>
    <name evidence="6" type="ORF">B6S08_02275</name>
</gene>
<protein>
    <submittedName>
        <fullName evidence="6">Transcriptional regulator</fullName>
    </submittedName>
</protein>
<evidence type="ECO:0000313" key="7">
    <source>
        <dbReference type="Proteomes" id="UP000242757"/>
    </source>
</evidence>
<sequence>MELRHIRYFLAVAEERNFTRAAARLGIGQPPLSQQIKDLEREVGVPLFHRVPHGAELTDAGHAFREKVHTLPAQANNAMHVAQRVARGETGQLSLGFTGTAALNPVFPELIRRFRKRFPDVEITLEEANSIALLSGLESNRLDVAIIRPAISTPRQFSLHRLNEEEIVAALPLAYAQDTNKDNIELASLSSQPLILTPRELGAGLYNAALQACRKAGFEPIIGQPAPQIASILSLVSAELGFSLVPASTRQLQVQGVVFRRIDTLTPTVALGVATMRAGASPIALNFSAMARLIAKEQ</sequence>
<dbReference type="SUPFAM" id="SSF53850">
    <property type="entry name" value="Periplasmic binding protein-like II"/>
    <property type="match status" value="1"/>
</dbReference>
<evidence type="ECO:0000313" key="6">
    <source>
        <dbReference type="EMBL" id="OXY82381.1"/>
    </source>
</evidence>
<dbReference type="EMBL" id="NBIM01000001">
    <property type="protein sequence ID" value="OXY82381.1"/>
    <property type="molecule type" value="Genomic_DNA"/>
</dbReference>
<dbReference type="GO" id="GO:0003677">
    <property type="term" value="F:DNA binding"/>
    <property type="evidence" value="ECO:0007669"/>
    <property type="project" value="UniProtKB-KW"/>
</dbReference>
<dbReference type="GO" id="GO:0003700">
    <property type="term" value="F:DNA-binding transcription factor activity"/>
    <property type="evidence" value="ECO:0007669"/>
    <property type="project" value="InterPro"/>
</dbReference>
<keyword evidence="2" id="KW-0805">Transcription regulation</keyword>
<accession>A0A233RG62</accession>
<evidence type="ECO:0000259" key="5">
    <source>
        <dbReference type="PROSITE" id="PS50931"/>
    </source>
</evidence>
<dbReference type="AlphaFoldDB" id="A0A233RG62"/>
<dbReference type="SUPFAM" id="SSF46785">
    <property type="entry name" value="Winged helix' DNA-binding domain"/>
    <property type="match status" value="1"/>
</dbReference>
<evidence type="ECO:0000256" key="3">
    <source>
        <dbReference type="ARBA" id="ARBA00023125"/>
    </source>
</evidence>
<evidence type="ECO:0000256" key="2">
    <source>
        <dbReference type="ARBA" id="ARBA00023015"/>
    </source>
</evidence>
<dbReference type="Gene3D" id="1.10.10.10">
    <property type="entry name" value="Winged helix-like DNA-binding domain superfamily/Winged helix DNA-binding domain"/>
    <property type="match status" value="1"/>
</dbReference>
<feature type="domain" description="HTH lysR-type" evidence="5">
    <location>
        <begin position="1"/>
        <end position="58"/>
    </location>
</feature>